<feature type="domain" description="Peptidase S9 prolyl oligopeptidase catalytic" evidence="3">
    <location>
        <begin position="444"/>
        <end position="655"/>
    </location>
</feature>
<dbReference type="InterPro" id="IPR001375">
    <property type="entry name" value="Peptidase_S9_cat"/>
</dbReference>
<name>A0AAJ5X1L1_9CAUL</name>
<reference evidence="4" key="1">
    <citation type="submission" date="2023-03" db="EMBL/GenBank/DDBJ databases">
        <title>Andean soil-derived lignocellulolytic bacterial consortium as a source of novel taxa and putative plastic-active enzymes.</title>
        <authorList>
            <person name="Diaz-Garcia L."/>
            <person name="Chuvochina M."/>
            <person name="Feuerriegel G."/>
            <person name="Bunk B."/>
            <person name="Sproer C."/>
            <person name="Streit W.R."/>
            <person name="Rodriguez L.M."/>
            <person name="Overmann J."/>
            <person name="Jimenez D.J."/>
        </authorList>
    </citation>
    <scope>NUCLEOTIDE SEQUENCE</scope>
    <source>
        <strain evidence="4">MAG 833</strain>
    </source>
</reference>
<proteinExistence type="predicted"/>
<protein>
    <submittedName>
        <fullName evidence="4">S9 family peptidase</fullName>
    </submittedName>
</protein>
<dbReference type="InterPro" id="IPR029058">
    <property type="entry name" value="AB_hydrolase_fold"/>
</dbReference>
<dbReference type="Pfam" id="PF00326">
    <property type="entry name" value="Peptidase_S9"/>
    <property type="match status" value="1"/>
</dbReference>
<keyword evidence="2" id="KW-0732">Signal</keyword>
<dbReference type="PANTHER" id="PTHR42776:SF27">
    <property type="entry name" value="DIPEPTIDYL PEPTIDASE FAMILY MEMBER 6"/>
    <property type="match status" value="1"/>
</dbReference>
<keyword evidence="1" id="KW-0378">Hydrolase</keyword>
<evidence type="ECO:0000256" key="2">
    <source>
        <dbReference type="SAM" id="SignalP"/>
    </source>
</evidence>
<dbReference type="GO" id="GO:0006508">
    <property type="term" value="P:proteolysis"/>
    <property type="evidence" value="ECO:0007669"/>
    <property type="project" value="InterPro"/>
</dbReference>
<dbReference type="SUPFAM" id="SSF50969">
    <property type="entry name" value="YVTN repeat-like/Quinoprotein amine dehydrogenase"/>
    <property type="match status" value="1"/>
</dbReference>
<dbReference type="Proteomes" id="UP001213664">
    <property type="component" value="Chromosome"/>
</dbReference>
<dbReference type="Gene3D" id="3.40.50.1820">
    <property type="entry name" value="alpha/beta hydrolase"/>
    <property type="match status" value="1"/>
</dbReference>
<gene>
    <name evidence="4" type="ORF">P0Y50_06840</name>
</gene>
<evidence type="ECO:0000259" key="3">
    <source>
        <dbReference type="Pfam" id="PF00326"/>
    </source>
</evidence>
<accession>A0AAJ5X1L1</accession>
<dbReference type="PANTHER" id="PTHR42776">
    <property type="entry name" value="SERINE PEPTIDASE S9 FAMILY MEMBER"/>
    <property type="match status" value="1"/>
</dbReference>
<evidence type="ECO:0000313" key="4">
    <source>
        <dbReference type="EMBL" id="WEK41319.1"/>
    </source>
</evidence>
<dbReference type="InterPro" id="IPR011044">
    <property type="entry name" value="Quino_amine_DH_bsu"/>
</dbReference>
<evidence type="ECO:0000313" key="5">
    <source>
        <dbReference type="Proteomes" id="UP001213664"/>
    </source>
</evidence>
<sequence length="660" mass="72370">MMRRGLSGWLLAILSVVALNGGVLSSAQAQNAPPALEAYSASPAVEMMELSPSGDQLALIAVVGETRAIAVTNMATGALVFKATVGEIKVRDLRWVGERRVLVITSQSRSIPALGVPLSELYFGQIVDLEQKKLVQVLDKTPDVLTVLYGQPSIRRTASGEALFARGVNLVTGQINLHQIDLNTGRGRVVKIMTRETADYVLDSQGEVIAMSRYVERSGRWTLMLPRGRGLYEAWSVDAPVDAPALFGMGRTPRTIIVGADRPDLAEQDPDGATPAVMFEVNVDTGEWTRLPFDHHPDGLIHHSASRLLLGALREDDDGTRYEFLEPEAARRWRAIERAFVDKAPRLVSWNDDQTLALVFTDKDEAGVYQLVNFDRGVAEILAQPYPDISPAQVGAVRQVRYAAADGLEIPGYLTLPPGVETPEKLPLIVLAHGGPASRDVAGFDWWAQALASRGYAVLQANFRGSTGYTRAFLEAGYGEWGRKMQTDLSDGVRWLSAQGIVDPDRVCIVGASYGGYAAMAGLTLDKGVYRCGVAFAGVSDLRRMVNWEARQEGRRQSQTVRYWNRFMGAARLNDRALDALSPAFLAATVDKPLLLIHGRDDTVVPIEQSRVMAEAMRRAGTPVEMIELAGEDHWMSRADTRLRALRETVRFLEANNPPR</sequence>
<dbReference type="GO" id="GO:0004252">
    <property type="term" value="F:serine-type endopeptidase activity"/>
    <property type="evidence" value="ECO:0007669"/>
    <property type="project" value="TreeGrafter"/>
</dbReference>
<dbReference type="AlphaFoldDB" id="A0AAJ5X1L1"/>
<feature type="signal peptide" evidence="2">
    <location>
        <begin position="1"/>
        <end position="29"/>
    </location>
</feature>
<organism evidence="4 5">
    <name type="scientific">Candidatus Brevundimonas colombiensis</name>
    <dbReference type="NCBI Taxonomy" id="3121376"/>
    <lineage>
        <taxon>Bacteria</taxon>
        <taxon>Pseudomonadati</taxon>
        <taxon>Pseudomonadota</taxon>
        <taxon>Alphaproteobacteria</taxon>
        <taxon>Caulobacterales</taxon>
        <taxon>Caulobacteraceae</taxon>
        <taxon>Brevundimonas</taxon>
    </lineage>
</organism>
<dbReference type="EMBL" id="CP119326">
    <property type="protein sequence ID" value="WEK41319.1"/>
    <property type="molecule type" value="Genomic_DNA"/>
</dbReference>
<evidence type="ECO:0000256" key="1">
    <source>
        <dbReference type="ARBA" id="ARBA00022801"/>
    </source>
</evidence>
<feature type="chain" id="PRO_5042535514" evidence="2">
    <location>
        <begin position="30"/>
        <end position="660"/>
    </location>
</feature>
<dbReference type="SUPFAM" id="SSF53474">
    <property type="entry name" value="alpha/beta-Hydrolases"/>
    <property type="match status" value="1"/>
</dbReference>